<reference evidence="3" key="1">
    <citation type="submission" date="2022-12" db="EMBL/GenBank/DDBJ databases">
        <title>Draft genome assemblies for two species of Escallonia (Escalloniales).</title>
        <authorList>
            <person name="Chanderbali A."/>
            <person name="Dervinis C."/>
            <person name="Anghel I."/>
            <person name="Soltis D."/>
            <person name="Soltis P."/>
            <person name="Zapata F."/>
        </authorList>
    </citation>
    <scope>NUCLEOTIDE SEQUENCE</scope>
    <source>
        <strain evidence="3">UCBG64.0493</strain>
        <tissue evidence="3">Leaf</tissue>
    </source>
</reference>
<feature type="domain" description="Retrotransposon gag" evidence="2">
    <location>
        <begin position="237"/>
        <end position="326"/>
    </location>
</feature>
<feature type="compositionally biased region" description="Basic and acidic residues" evidence="1">
    <location>
        <begin position="143"/>
        <end position="157"/>
    </location>
</feature>
<gene>
    <name evidence="3" type="ORF">RJ639_035498</name>
</gene>
<name>A0AA88X6M9_9ASTE</name>
<dbReference type="InterPro" id="IPR005162">
    <property type="entry name" value="Retrotrans_gag_dom"/>
</dbReference>
<evidence type="ECO:0000259" key="2">
    <source>
        <dbReference type="Pfam" id="PF03732"/>
    </source>
</evidence>
<organism evidence="3 4">
    <name type="scientific">Escallonia herrerae</name>
    <dbReference type="NCBI Taxonomy" id="1293975"/>
    <lineage>
        <taxon>Eukaryota</taxon>
        <taxon>Viridiplantae</taxon>
        <taxon>Streptophyta</taxon>
        <taxon>Embryophyta</taxon>
        <taxon>Tracheophyta</taxon>
        <taxon>Spermatophyta</taxon>
        <taxon>Magnoliopsida</taxon>
        <taxon>eudicotyledons</taxon>
        <taxon>Gunneridae</taxon>
        <taxon>Pentapetalae</taxon>
        <taxon>asterids</taxon>
        <taxon>campanulids</taxon>
        <taxon>Escalloniales</taxon>
        <taxon>Escalloniaceae</taxon>
        <taxon>Escallonia</taxon>
    </lineage>
</organism>
<keyword evidence="4" id="KW-1185">Reference proteome</keyword>
<evidence type="ECO:0000313" key="3">
    <source>
        <dbReference type="EMBL" id="KAK3033020.1"/>
    </source>
</evidence>
<dbReference type="PANTHER" id="PTHR33437:SF2">
    <property type="entry name" value="OS06G0361200 PROTEIN"/>
    <property type="match status" value="1"/>
</dbReference>
<evidence type="ECO:0000256" key="1">
    <source>
        <dbReference type="SAM" id="MobiDB-lite"/>
    </source>
</evidence>
<dbReference type="EMBL" id="JAVXUP010000246">
    <property type="protein sequence ID" value="KAK3033020.1"/>
    <property type="molecule type" value="Genomic_DNA"/>
</dbReference>
<proteinExistence type="predicted"/>
<protein>
    <recommendedName>
        <fullName evidence="2">Retrotransposon gag domain-containing protein</fullName>
    </recommendedName>
</protein>
<feature type="region of interest" description="Disordered" evidence="1">
    <location>
        <begin position="108"/>
        <end position="157"/>
    </location>
</feature>
<dbReference type="Proteomes" id="UP001188597">
    <property type="component" value="Unassembled WGS sequence"/>
</dbReference>
<feature type="region of interest" description="Disordered" evidence="1">
    <location>
        <begin position="60"/>
        <end position="82"/>
    </location>
</feature>
<accession>A0AA88X6M9</accession>
<sequence>MGMETRSQAKAKTQASLQEASSLWENSLFDTNASRKTHASTPSGVKDDVLNVVHTVLSHPAMSKESASSPMVPSLYKDNEEDDLSGEYVPTFPAKSLKFKTTSSQSISSKATFSGKEDAETNNAHKGKNKEVSEGETSNVNEGKNKEVPEGEDSNKKTMKEFIMGTIKDKFEGPTKSSLTYAKLYTLKIDLLRMSTSYQLPKFQQFNSKCNPKQHIAQFVETCNNAGTYEDHLVKQFARSLKGNAFDWYINLQPHSINSWEQLEQEFIDRFYSTCLVVSMIELTNSPQRKDEPVIDYFNRSTNLSLNYKDRLSESSTIEMCIQGMQWGLYYILQGM</sequence>
<dbReference type="AlphaFoldDB" id="A0AA88X6M9"/>
<dbReference type="Pfam" id="PF03732">
    <property type="entry name" value="Retrotrans_gag"/>
    <property type="match status" value="1"/>
</dbReference>
<dbReference type="PANTHER" id="PTHR33437">
    <property type="entry name" value="OS06G0361200 PROTEIN"/>
    <property type="match status" value="1"/>
</dbReference>
<evidence type="ECO:0000313" key="4">
    <source>
        <dbReference type="Proteomes" id="UP001188597"/>
    </source>
</evidence>
<comment type="caution">
    <text evidence="3">The sequence shown here is derived from an EMBL/GenBank/DDBJ whole genome shotgun (WGS) entry which is preliminary data.</text>
</comment>